<dbReference type="PANTHER" id="PTHR43401">
    <property type="entry name" value="L-THREONINE 3-DEHYDROGENASE"/>
    <property type="match status" value="1"/>
</dbReference>
<evidence type="ECO:0000313" key="6">
    <source>
        <dbReference type="EMBL" id="PJF47118.1"/>
    </source>
</evidence>
<dbReference type="InterPro" id="IPR013149">
    <property type="entry name" value="ADH-like_C"/>
</dbReference>
<dbReference type="Pfam" id="PF08240">
    <property type="entry name" value="ADH_N"/>
    <property type="match status" value="1"/>
</dbReference>
<dbReference type="GO" id="GO:0008270">
    <property type="term" value="F:zinc ion binding"/>
    <property type="evidence" value="ECO:0007669"/>
    <property type="project" value="InterPro"/>
</dbReference>
<proteinExistence type="inferred from homology"/>
<dbReference type="PANTHER" id="PTHR43401:SF2">
    <property type="entry name" value="L-THREONINE 3-DEHYDROGENASE"/>
    <property type="match status" value="1"/>
</dbReference>
<evidence type="ECO:0000259" key="5">
    <source>
        <dbReference type="SMART" id="SM00829"/>
    </source>
</evidence>
<dbReference type="InterPro" id="IPR036291">
    <property type="entry name" value="NAD(P)-bd_dom_sf"/>
</dbReference>
<reference evidence="6 7" key="1">
    <citation type="submission" date="2017-11" db="EMBL/GenBank/DDBJ databases">
        <title>Evolution of Phototrophy in the Chloroflexi Phylum Driven by Horizontal Gene Transfer.</title>
        <authorList>
            <person name="Ward L.M."/>
            <person name="Hemp J."/>
            <person name="Shih P.M."/>
            <person name="Mcglynn S.E."/>
            <person name="Fischer W."/>
        </authorList>
    </citation>
    <scope>NUCLEOTIDE SEQUENCE [LARGE SCALE GENOMIC DNA]</scope>
    <source>
        <strain evidence="6">JP3_7</strain>
    </source>
</reference>
<gene>
    <name evidence="6" type="ORF">CUN48_10390</name>
</gene>
<keyword evidence="3" id="KW-0560">Oxidoreductase</keyword>
<evidence type="ECO:0000256" key="4">
    <source>
        <dbReference type="RuleBase" id="RU361277"/>
    </source>
</evidence>
<evidence type="ECO:0000256" key="2">
    <source>
        <dbReference type="ARBA" id="ARBA00022833"/>
    </source>
</evidence>
<dbReference type="GO" id="GO:0016491">
    <property type="term" value="F:oxidoreductase activity"/>
    <property type="evidence" value="ECO:0007669"/>
    <property type="project" value="UniProtKB-KW"/>
</dbReference>
<comment type="cofactor">
    <cofactor evidence="4">
        <name>Zn(2+)</name>
        <dbReference type="ChEBI" id="CHEBI:29105"/>
    </cofactor>
</comment>
<dbReference type="InterPro" id="IPR011032">
    <property type="entry name" value="GroES-like_sf"/>
</dbReference>
<dbReference type="Gene3D" id="3.90.180.10">
    <property type="entry name" value="Medium-chain alcohol dehydrogenases, catalytic domain"/>
    <property type="match status" value="1"/>
</dbReference>
<evidence type="ECO:0000313" key="7">
    <source>
        <dbReference type="Proteomes" id="UP000230790"/>
    </source>
</evidence>
<comment type="similarity">
    <text evidence="4">Belongs to the zinc-containing alcohol dehydrogenase family.</text>
</comment>
<dbReference type="SUPFAM" id="SSF51735">
    <property type="entry name" value="NAD(P)-binding Rossmann-fold domains"/>
    <property type="match status" value="1"/>
</dbReference>
<sequence>MLAVVKASPGPGFVLQDVPVPQPPAGWVRVRVRAVGICGTDIPIFEGIRPVPYPLIPGHEFAGEIDALGPGVTDWQTGDRVAVGLVIGCGACPACYRGQENLCPRITEIGIHINGAFAEYVLAPTKTLHRLPDHLSFADGASVDPLASSYRGIRRLNLQPCDDVAIFGLGPIGLYALQAVRAHGVRRVIAITPRRGLRGEIAHRVGADAVIESAACGDLTEAVRAANRGALPSVVIEATGKPSVFADLYRTAAPGARVLLLGIFHERGMFDPAQIIRRELRVEGSFCYTWDDFEASLDLIARGQVRTAPVITHTLSLSHMAEALEHIHRREAVKVILEP</sequence>
<dbReference type="Proteomes" id="UP000230790">
    <property type="component" value="Unassembled WGS sequence"/>
</dbReference>
<protein>
    <recommendedName>
        <fullName evidence="5">Enoyl reductase (ER) domain-containing protein</fullName>
    </recommendedName>
</protein>
<dbReference type="SMART" id="SM00829">
    <property type="entry name" value="PKS_ER"/>
    <property type="match status" value="1"/>
</dbReference>
<dbReference type="InterPro" id="IPR013154">
    <property type="entry name" value="ADH-like_N"/>
</dbReference>
<accession>A0A2M8QBD7</accession>
<dbReference type="SUPFAM" id="SSF50129">
    <property type="entry name" value="GroES-like"/>
    <property type="match status" value="1"/>
</dbReference>
<comment type="caution">
    <text evidence="6">The sequence shown here is derived from an EMBL/GenBank/DDBJ whole genome shotgun (WGS) entry which is preliminary data.</text>
</comment>
<dbReference type="InterPro" id="IPR002328">
    <property type="entry name" value="ADH_Zn_CS"/>
</dbReference>
<dbReference type="Gene3D" id="3.40.50.720">
    <property type="entry name" value="NAD(P)-binding Rossmann-like Domain"/>
    <property type="match status" value="1"/>
</dbReference>
<evidence type="ECO:0000256" key="1">
    <source>
        <dbReference type="ARBA" id="ARBA00022723"/>
    </source>
</evidence>
<dbReference type="PROSITE" id="PS00059">
    <property type="entry name" value="ADH_ZINC"/>
    <property type="match status" value="1"/>
</dbReference>
<feature type="domain" description="Enoyl reductase (ER)" evidence="5">
    <location>
        <begin position="10"/>
        <end position="337"/>
    </location>
</feature>
<dbReference type="EMBL" id="PGTN01000067">
    <property type="protein sequence ID" value="PJF47118.1"/>
    <property type="molecule type" value="Genomic_DNA"/>
</dbReference>
<keyword evidence="1 4" id="KW-0479">Metal-binding</keyword>
<dbReference type="InterPro" id="IPR050129">
    <property type="entry name" value="Zn_alcohol_dh"/>
</dbReference>
<dbReference type="AlphaFoldDB" id="A0A2M8QBD7"/>
<name>A0A2M8QBD7_9CHLR</name>
<evidence type="ECO:0000256" key="3">
    <source>
        <dbReference type="ARBA" id="ARBA00023002"/>
    </source>
</evidence>
<dbReference type="Pfam" id="PF00107">
    <property type="entry name" value="ADH_zinc_N"/>
    <property type="match status" value="1"/>
</dbReference>
<organism evidence="6 7">
    <name type="scientific">Candidatus Thermofonsia Clade 3 bacterium</name>
    <dbReference type="NCBI Taxonomy" id="2364212"/>
    <lineage>
        <taxon>Bacteria</taxon>
        <taxon>Bacillati</taxon>
        <taxon>Chloroflexota</taxon>
        <taxon>Candidatus Thermofontia</taxon>
        <taxon>Candidatus Thermofonsia Clade 3</taxon>
    </lineage>
</organism>
<keyword evidence="2 4" id="KW-0862">Zinc</keyword>
<dbReference type="InterPro" id="IPR020843">
    <property type="entry name" value="ER"/>
</dbReference>